<dbReference type="InterPro" id="IPR052896">
    <property type="entry name" value="GGT-like_enzyme"/>
</dbReference>
<dbReference type="InterPro" id="IPR043138">
    <property type="entry name" value="GGT_lsub"/>
</dbReference>
<accession>A0A831ZXK3</accession>
<dbReference type="Pfam" id="PF01019">
    <property type="entry name" value="G_glu_transpept"/>
    <property type="match status" value="1"/>
</dbReference>
<comment type="caution">
    <text evidence="1">The sequence shown here is derived from an EMBL/GenBank/DDBJ whole genome shotgun (WGS) entry which is preliminary data.</text>
</comment>
<reference evidence="1" key="1">
    <citation type="journal article" date="2020" name="mSystems">
        <title>Genome- and Community-Level Interaction Insights into Carbon Utilization and Element Cycling Functions of Hydrothermarchaeota in Hydrothermal Sediment.</title>
        <authorList>
            <person name="Zhou Z."/>
            <person name="Liu Y."/>
            <person name="Xu W."/>
            <person name="Pan J."/>
            <person name="Luo Z.H."/>
            <person name="Li M."/>
        </authorList>
    </citation>
    <scope>NUCLEOTIDE SEQUENCE [LARGE SCALE GENOMIC DNA]</scope>
    <source>
        <strain evidence="1">SpSt-456</strain>
    </source>
</reference>
<dbReference type="Gene3D" id="3.60.20.40">
    <property type="match status" value="1"/>
</dbReference>
<protein>
    <submittedName>
        <fullName evidence="1">Gamma-glutamyltransferase family protein</fullName>
    </submittedName>
</protein>
<dbReference type="SUPFAM" id="SSF56235">
    <property type="entry name" value="N-terminal nucleophile aminohydrolases (Ntn hydrolases)"/>
    <property type="match status" value="1"/>
</dbReference>
<organism evidence="1">
    <name type="scientific">Desulfacinum infernum</name>
    <dbReference type="NCBI Taxonomy" id="35837"/>
    <lineage>
        <taxon>Bacteria</taxon>
        <taxon>Pseudomonadati</taxon>
        <taxon>Thermodesulfobacteriota</taxon>
        <taxon>Syntrophobacteria</taxon>
        <taxon>Syntrophobacterales</taxon>
        <taxon>Syntrophobacteraceae</taxon>
        <taxon>Desulfacinum</taxon>
    </lineage>
</organism>
<dbReference type="InterPro" id="IPR029055">
    <property type="entry name" value="Ntn_hydrolases_N"/>
</dbReference>
<evidence type="ECO:0000313" key="1">
    <source>
        <dbReference type="EMBL" id="HFK96872.1"/>
    </source>
</evidence>
<gene>
    <name evidence="1" type="ORF">ENS06_06050</name>
</gene>
<dbReference type="Gene3D" id="1.10.246.130">
    <property type="match status" value="1"/>
</dbReference>
<dbReference type="PANTHER" id="PTHR43881:SF1">
    <property type="entry name" value="GAMMA-GLUTAMYLTRANSPEPTIDASE (AFU_ORTHOLOGUE AFUA_4G13580)"/>
    <property type="match status" value="1"/>
</dbReference>
<dbReference type="PANTHER" id="PTHR43881">
    <property type="entry name" value="GAMMA-GLUTAMYLTRANSPEPTIDASE (AFU_ORTHOLOGUE AFUA_4G13580)"/>
    <property type="match status" value="1"/>
</dbReference>
<dbReference type="AlphaFoldDB" id="A0A831ZXK3"/>
<proteinExistence type="predicted"/>
<sequence length="587" mass="64638">MRTFGNTFGQSGEGQPAMGFHGAVATEHYLSAQAAMDILKAGGNAFDAAAAATFVEGLVNPHMFTLGGECPMVLYVADEDTVVAVNGNTEAPASASLENYRSRGMDLIPPQGMPAAGVPAAVASLLDMVHRYGRLPLQDVLGPVKTLCSRGFPVHEGLIKMPRFGIEDNAALFQKEWRASAQLYLDPDGKTPSPGSRLVNASYGRVVDFLLEEARRYGHDRAAGIRAARKAFYEGDIAEELERFVRERDGFLTRSDLASYETLFEKPVSVPFRNTQVYKCGPWSQGPVFLQMLRLLEGFDLESLGWHSASYLHTWVEAAKLAFADREQYYGDPRFVDVPLEALLSASYAQVRRTLIDPDRASTAHRPGDPRRGKPLLPAEAVFRWDRWGYGTVHVAVADSFGNMAALTPSGGWISGNEVVPSLGFPLGTRLQTFYLDPAHPNALRPRKRPRTTLTPSLAFRDGRPWMAFGTMGGDQQDQWTLQFFLNRAVFGMSVQEAIEAPKICSDHFPGTFYPHDAFPARLRVESRISEDTRRSLEALGHRVVVEGPWSLGFICAVSRERDGLWVSGADPRGHRAAVFPSCALAW</sequence>
<name>A0A831ZXK3_9BACT</name>
<dbReference type="PRINTS" id="PR01210">
    <property type="entry name" value="GGTRANSPTASE"/>
</dbReference>
<keyword evidence="1" id="KW-0808">Transferase</keyword>
<dbReference type="EMBL" id="DSTK01000017">
    <property type="protein sequence ID" value="HFK96872.1"/>
    <property type="molecule type" value="Genomic_DNA"/>
</dbReference>
<dbReference type="GO" id="GO:0016740">
    <property type="term" value="F:transferase activity"/>
    <property type="evidence" value="ECO:0007669"/>
    <property type="project" value="UniProtKB-KW"/>
</dbReference>
<dbReference type="InterPro" id="IPR043137">
    <property type="entry name" value="GGT_ssub_C"/>
</dbReference>